<keyword evidence="2" id="KW-1185">Reference proteome</keyword>
<name>A0A7D4C8G8_9BACL</name>
<dbReference type="KEGG" id="kpul:GXN76_14620"/>
<dbReference type="AlphaFoldDB" id="A0A7D4C8G8"/>
<accession>A0A7D4C8G8</accession>
<sequence length="154" mass="18197">MGKIVWLEAYRGNRIEKMRHEALMGFPWGKLSKMVDEILEPTTRLLTPQQQYVAEEAVYRLAFEAYLTGMESSRRGERECPPGRPEKDRSHWFHRVYRDSGNQLMGQVAQDLDLFRYLDEWTIQSVLAFMEEVGIKWFIKGVDEGIRLRRRGTL</sequence>
<reference evidence="1 2" key="1">
    <citation type="submission" date="2020-01" db="EMBL/GenBank/DDBJ databases">
        <authorList>
            <person name="Gulvik C.A."/>
            <person name="Batra D.G."/>
        </authorList>
    </citation>
    <scope>NUCLEOTIDE SEQUENCE [LARGE SCALE GENOMIC DNA]</scope>
    <source>
        <strain evidence="1 2">W9323</strain>
    </source>
</reference>
<protein>
    <submittedName>
        <fullName evidence="1">Uncharacterized protein</fullName>
    </submittedName>
</protein>
<dbReference type="EMBL" id="CP048104">
    <property type="protein sequence ID" value="QKG85556.1"/>
    <property type="molecule type" value="Genomic_DNA"/>
</dbReference>
<dbReference type="RefSeq" id="WP_173224315.1">
    <property type="nucleotide sequence ID" value="NZ_CP048104.1"/>
</dbReference>
<proteinExistence type="predicted"/>
<evidence type="ECO:0000313" key="2">
    <source>
        <dbReference type="Proteomes" id="UP000503088"/>
    </source>
</evidence>
<dbReference type="Proteomes" id="UP000503088">
    <property type="component" value="Chromosome"/>
</dbReference>
<evidence type="ECO:0000313" key="1">
    <source>
        <dbReference type="EMBL" id="QKG85556.1"/>
    </source>
</evidence>
<gene>
    <name evidence="1" type="ORF">GXN76_14620</name>
</gene>
<organism evidence="1 2">
    <name type="scientific">Kroppenstedtia pulmonis</name>
    <dbReference type="NCBI Taxonomy" id="1380685"/>
    <lineage>
        <taxon>Bacteria</taxon>
        <taxon>Bacillati</taxon>
        <taxon>Bacillota</taxon>
        <taxon>Bacilli</taxon>
        <taxon>Bacillales</taxon>
        <taxon>Thermoactinomycetaceae</taxon>
        <taxon>Kroppenstedtia</taxon>
    </lineage>
</organism>